<feature type="region of interest" description="Disordered" evidence="1">
    <location>
        <begin position="15"/>
        <end position="132"/>
    </location>
</feature>
<comment type="caution">
    <text evidence="2">The sequence shown here is derived from an EMBL/GenBank/DDBJ whole genome shotgun (WGS) entry which is preliminary data.</text>
</comment>
<protein>
    <submittedName>
        <fullName evidence="2">Uncharacterized protein</fullName>
    </submittedName>
</protein>
<dbReference type="Proteomes" id="UP001418222">
    <property type="component" value="Unassembled WGS sequence"/>
</dbReference>
<accession>A0AAP0C3M1</accession>
<gene>
    <name evidence="2" type="ORF">KSP39_PZI000850</name>
</gene>
<name>A0AAP0C3M1_9ASPA</name>
<evidence type="ECO:0000313" key="2">
    <source>
        <dbReference type="EMBL" id="KAK8957236.1"/>
    </source>
</evidence>
<evidence type="ECO:0000256" key="1">
    <source>
        <dbReference type="SAM" id="MobiDB-lite"/>
    </source>
</evidence>
<dbReference type="AlphaFoldDB" id="A0AAP0C3M1"/>
<dbReference type="EMBL" id="JBBWWQ010000001">
    <property type="protein sequence ID" value="KAK8957236.1"/>
    <property type="molecule type" value="Genomic_DNA"/>
</dbReference>
<reference evidence="2 3" key="1">
    <citation type="journal article" date="2022" name="Nat. Plants">
        <title>Genomes of leafy and leafless Platanthera orchids illuminate the evolution of mycoheterotrophy.</title>
        <authorList>
            <person name="Li M.H."/>
            <person name="Liu K.W."/>
            <person name="Li Z."/>
            <person name="Lu H.C."/>
            <person name="Ye Q.L."/>
            <person name="Zhang D."/>
            <person name="Wang J.Y."/>
            <person name="Li Y.F."/>
            <person name="Zhong Z.M."/>
            <person name="Liu X."/>
            <person name="Yu X."/>
            <person name="Liu D.K."/>
            <person name="Tu X.D."/>
            <person name="Liu B."/>
            <person name="Hao Y."/>
            <person name="Liao X.Y."/>
            <person name="Jiang Y.T."/>
            <person name="Sun W.H."/>
            <person name="Chen J."/>
            <person name="Chen Y.Q."/>
            <person name="Ai Y."/>
            <person name="Zhai J.W."/>
            <person name="Wu S.S."/>
            <person name="Zhou Z."/>
            <person name="Hsiao Y.Y."/>
            <person name="Wu W.L."/>
            <person name="Chen Y.Y."/>
            <person name="Lin Y.F."/>
            <person name="Hsu J.L."/>
            <person name="Li C.Y."/>
            <person name="Wang Z.W."/>
            <person name="Zhao X."/>
            <person name="Zhong W.Y."/>
            <person name="Ma X.K."/>
            <person name="Ma L."/>
            <person name="Huang J."/>
            <person name="Chen G.Z."/>
            <person name="Huang M.Z."/>
            <person name="Huang L."/>
            <person name="Peng D.H."/>
            <person name="Luo Y.B."/>
            <person name="Zou S.Q."/>
            <person name="Chen S.P."/>
            <person name="Lan S."/>
            <person name="Tsai W.C."/>
            <person name="Van de Peer Y."/>
            <person name="Liu Z.J."/>
        </authorList>
    </citation>
    <scope>NUCLEOTIDE SEQUENCE [LARGE SCALE GENOMIC DNA]</scope>
    <source>
        <strain evidence="2">Lor287</strain>
    </source>
</reference>
<evidence type="ECO:0000313" key="3">
    <source>
        <dbReference type="Proteomes" id="UP001418222"/>
    </source>
</evidence>
<organism evidence="2 3">
    <name type="scientific">Platanthera zijinensis</name>
    <dbReference type="NCBI Taxonomy" id="2320716"/>
    <lineage>
        <taxon>Eukaryota</taxon>
        <taxon>Viridiplantae</taxon>
        <taxon>Streptophyta</taxon>
        <taxon>Embryophyta</taxon>
        <taxon>Tracheophyta</taxon>
        <taxon>Spermatophyta</taxon>
        <taxon>Magnoliopsida</taxon>
        <taxon>Liliopsida</taxon>
        <taxon>Asparagales</taxon>
        <taxon>Orchidaceae</taxon>
        <taxon>Orchidoideae</taxon>
        <taxon>Orchideae</taxon>
        <taxon>Orchidinae</taxon>
        <taxon>Platanthera</taxon>
    </lineage>
</organism>
<keyword evidence="3" id="KW-1185">Reference proteome</keyword>
<feature type="compositionally biased region" description="Low complexity" evidence="1">
    <location>
        <begin position="101"/>
        <end position="112"/>
    </location>
</feature>
<sequence>MVQIWAIPGWRSEQIRAGGGRKAEAKNGTDRATNNTARGSLCRLVVGARREERRRRGAQSRGSGVGRGNDGVGRGTGGASAAWSEERTKRRGGGVGRRAEATAWGAATAAWGEEPEGLQPPGWRSALRGEGRARGKRGDRVGLCLGFFLGMNTSVLKFIF</sequence>
<proteinExistence type="predicted"/>
<feature type="compositionally biased region" description="Gly residues" evidence="1">
    <location>
        <begin position="63"/>
        <end position="78"/>
    </location>
</feature>